<evidence type="ECO:0000313" key="3">
    <source>
        <dbReference type="Proteomes" id="UP000005204"/>
    </source>
</evidence>
<proteinExistence type="predicted"/>
<sequence>RSGQHRVLAEGRERGPAGAVPGGAERGRPSTSPRCPPARWAARWARCRRSSPPRSPRRTTSWRAYRKPTAAWSLAGGRGREGRGAGPPGRCLRRLPGPHRQPQGGGQVLQRPHAAAGRLPKTKYRTSVSLVRLRRRSSSRTSPRRPPAPRPGPPRARRNTTPDAVAEPSVVKKEAPPRPPPPAAAQPAALPYPSQPQGMPLPYGAPAAPYPYYAPVPAMYNPYATLPYPHHARMPQQQYQPYQYPPPQQPYQAPPPGYNPYPQQ</sequence>
<evidence type="ECO:0000313" key="2">
    <source>
        <dbReference type="EnsemblMetazoa" id="XP_037877374.1"/>
    </source>
</evidence>
<feature type="region of interest" description="Disordered" evidence="1">
    <location>
        <begin position="1"/>
        <end position="205"/>
    </location>
</feature>
<feature type="compositionally biased region" description="Basic residues" evidence="1">
    <location>
        <begin position="45"/>
        <end position="57"/>
    </location>
</feature>
<feature type="compositionally biased region" description="Pro residues" evidence="1">
    <location>
        <begin position="243"/>
        <end position="264"/>
    </location>
</feature>
<reference evidence="2" key="2">
    <citation type="submission" date="2022-06" db="UniProtKB">
        <authorList>
            <consortium name="EnsemblMetazoa"/>
        </authorList>
    </citation>
    <scope>IDENTIFICATION</scope>
    <source>
        <strain evidence="2">p50T (Dazao)</strain>
    </source>
</reference>
<evidence type="ECO:0000256" key="1">
    <source>
        <dbReference type="SAM" id="MobiDB-lite"/>
    </source>
</evidence>
<organism evidence="2 3">
    <name type="scientific">Bombyx mori</name>
    <name type="common">Silk moth</name>
    <dbReference type="NCBI Taxonomy" id="7091"/>
    <lineage>
        <taxon>Eukaryota</taxon>
        <taxon>Metazoa</taxon>
        <taxon>Ecdysozoa</taxon>
        <taxon>Arthropoda</taxon>
        <taxon>Hexapoda</taxon>
        <taxon>Insecta</taxon>
        <taxon>Pterygota</taxon>
        <taxon>Neoptera</taxon>
        <taxon>Endopterygota</taxon>
        <taxon>Lepidoptera</taxon>
        <taxon>Glossata</taxon>
        <taxon>Ditrysia</taxon>
        <taxon>Bombycoidea</taxon>
        <taxon>Bombycidae</taxon>
        <taxon>Bombycinae</taxon>
        <taxon>Bombyx</taxon>
    </lineage>
</organism>
<feature type="compositionally biased region" description="Pro residues" evidence="1">
    <location>
        <begin position="144"/>
        <end position="154"/>
    </location>
</feature>
<dbReference type="PRINTS" id="PR01217">
    <property type="entry name" value="PRICHEXTENSN"/>
</dbReference>
<feature type="compositionally biased region" description="Low complexity" evidence="1">
    <location>
        <begin position="185"/>
        <end position="205"/>
    </location>
</feature>
<reference evidence="3" key="1">
    <citation type="journal article" date="2008" name="Insect Biochem. Mol. Biol.">
        <title>The genome of a lepidopteran model insect, the silkworm Bombyx mori.</title>
        <authorList>
            <consortium name="International Silkworm Genome Consortium"/>
        </authorList>
    </citation>
    <scope>NUCLEOTIDE SEQUENCE [LARGE SCALE GENOMIC DNA]</scope>
    <source>
        <strain evidence="3">p50T</strain>
    </source>
</reference>
<dbReference type="Proteomes" id="UP000005204">
    <property type="component" value="Unassembled WGS sequence"/>
</dbReference>
<dbReference type="AlphaFoldDB" id="A0A8R2M920"/>
<dbReference type="EnsemblMetazoa" id="XM_038021446.1">
    <property type="protein sequence ID" value="XP_037877374.1"/>
    <property type="gene ID" value="LOC119630917"/>
</dbReference>
<name>A0A8R2M920_BOMMO</name>
<keyword evidence="3" id="KW-1185">Reference proteome</keyword>
<protein>
    <submittedName>
        <fullName evidence="2">Uncharacterized protein</fullName>
    </submittedName>
</protein>
<accession>A0A8R2M920</accession>
<feature type="region of interest" description="Disordered" evidence="1">
    <location>
        <begin position="228"/>
        <end position="264"/>
    </location>
</feature>